<organism evidence="1 2">
    <name type="scientific">Thanatephorus cucumeris (strain AG1-IA)</name>
    <name type="common">Rice sheath blight fungus</name>
    <name type="synonym">Rhizoctonia solani</name>
    <dbReference type="NCBI Taxonomy" id="983506"/>
    <lineage>
        <taxon>Eukaryota</taxon>
        <taxon>Fungi</taxon>
        <taxon>Dikarya</taxon>
        <taxon>Basidiomycota</taxon>
        <taxon>Agaricomycotina</taxon>
        <taxon>Agaricomycetes</taxon>
        <taxon>Cantharellales</taxon>
        <taxon>Ceratobasidiaceae</taxon>
        <taxon>Rhizoctonia</taxon>
        <taxon>Rhizoctonia solani AG-1</taxon>
    </lineage>
</organism>
<comment type="caution">
    <text evidence="1">The sequence shown here is derived from an EMBL/GenBank/DDBJ whole genome shotgun (WGS) entry which is preliminary data.</text>
</comment>
<dbReference type="EMBL" id="AFRT01000036">
    <property type="protein sequence ID" value="ELU45780.1"/>
    <property type="molecule type" value="Genomic_DNA"/>
</dbReference>
<evidence type="ECO:0000313" key="1">
    <source>
        <dbReference type="EMBL" id="ELU45780.1"/>
    </source>
</evidence>
<dbReference type="AlphaFoldDB" id="L8X6H9"/>
<protein>
    <submittedName>
        <fullName evidence="1">Uncharacterized protein</fullName>
    </submittedName>
</protein>
<dbReference type="Proteomes" id="UP000011668">
    <property type="component" value="Unassembled WGS sequence"/>
</dbReference>
<evidence type="ECO:0000313" key="2">
    <source>
        <dbReference type="Proteomes" id="UP000011668"/>
    </source>
</evidence>
<sequence length="49" mass="5750">MSLAPAFFRSASCITLSFHDCVSQAIWKCICLLWDPRIIYGCYEIWIYN</sequence>
<reference evidence="1 2" key="1">
    <citation type="journal article" date="2013" name="Nat. Commun.">
        <title>The evolution and pathogenic mechanisms of the rice sheath blight pathogen.</title>
        <authorList>
            <person name="Zheng A."/>
            <person name="Lin R."/>
            <person name="Xu L."/>
            <person name="Qin P."/>
            <person name="Tang C."/>
            <person name="Ai P."/>
            <person name="Zhang D."/>
            <person name="Liu Y."/>
            <person name="Sun Z."/>
            <person name="Feng H."/>
            <person name="Wang Y."/>
            <person name="Chen Y."/>
            <person name="Liang X."/>
            <person name="Fu R."/>
            <person name="Li Q."/>
            <person name="Zhang J."/>
            <person name="Yu X."/>
            <person name="Xie Z."/>
            <person name="Ding L."/>
            <person name="Guan P."/>
            <person name="Tang J."/>
            <person name="Liang Y."/>
            <person name="Wang S."/>
            <person name="Deng Q."/>
            <person name="Li S."/>
            <person name="Zhu J."/>
            <person name="Wang L."/>
            <person name="Liu H."/>
            <person name="Li P."/>
        </authorList>
    </citation>
    <scope>NUCLEOTIDE SEQUENCE [LARGE SCALE GENOMIC DNA]</scope>
    <source>
        <strain evidence="2">AG-1 IA</strain>
    </source>
</reference>
<gene>
    <name evidence="1" type="ORF">AG1IA_00188</name>
</gene>
<dbReference type="HOGENOM" id="CLU_3143975_0_0_1"/>
<name>L8X6H9_THACA</name>
<proteinExistence type="predicted"/>
<keyword evidence="2" id="KW-1185">Reference proteome</keyword>
<accession>L8X6H9</accession>